<dbReference type="GO" id="GO:0004521">
    <property type="term" value="F:RNA endonuclease activity"/>
    <property type="evidence" value="ECO:0007669"/>
    <property type="project" value="UniProtKB-UniRule"/>
</dbReference>
<evidence type="ECO:0000256" key="5">
    <source>
        <dbReference type="ARBA" id="ARBA00022759"/>
    </source>
</evidence>
<dbReference type="PANTHER" id="PTHR46986">
    <property type="entry name" value="ENDORIBONUCLEASE YBEY, CHLOROPLASTIC"/>
    <property type="match status" value="1"/>
</dbReference>
<evidence type="ECO:0000256" key="1">
    <source>
        <dbReference type="ARBA" id="ARBA00010875"/>
    </source>
</evidence>
<dbReference type="GO" id="GO:0005737">
    <property type="term" value="C:cytoplasm"/>
    <property type="evidence" value="ECO:0007669"/>
    <property type="project" value="UniProtKB-SubCell"/>
</dbReference>
<feature type="binding site" evidence="8">
    <location>
        <position position="114"/>
    </location>
    <ligand>
        <name>Zn(2+)</name>
        <dbReference type="ChEBI" id="CHEBI:29105"/>
        <note>catalytic</note>
    </ligand>
</feature>
<keyword evidence="5 8" id="KW-0255">Endonuclease</keyword>
<dbReference type="GO" id="GO:0006364">
    <property type="term" value="P:rRNA processing"/>
    <property type="evidence" value="ECO:0007669"/>
    <property type="project" value="UniProtKB-UniRule"/>
</dbReference>
<keyword evidence="10" id="KW-1185">Reference proteome</keyword>
<evidence type="ECO:0000256" key="2">
    <source>
        <dbReference type="ARBA" id="ARBA00022517"/>
    </source>
</evidence>
<reference evidence="9 10" key="1">
    <citation type="submission" date="2014-05" db="EMBL/GenBank/DDBJ databases">
        <authorList>
            <person name="Rizzardi K."/>
            <person name="Winiecka-Krusnell J."/>
            <person name="Ramliden M."/>
            <person name="Alm E."/>
            <person name="Andersson S."/>
            <person name="Byfors S."/>
        </authorList>
    </citation>
    <scope>NUCLEOTIDE SEQUENCE [LARGE SCALE GENOMIC DNA]</scope>
    <source>
        <strain evidence="9 10">LEGN</strain>
    </source>
</reference>
<dbReference type="Pfam" id="PF02130">
    <property type="entry name" value="YbeY"/>
    <property type="match status" value="1"/>
</dbReference>
<dbReference type="InterPro" id="IPR020549">
    <property type="entry name" value="YbeY_CS"/>
</dbReference>
<dbReference type="SUPFAM" id="SSF55486">
    <property type="entry name" value="Metalloproteases ('zincins'), catalytic domain"/>
    <property type="match status" value="1"/>
</dbReference>
<keyword evidence="6 8" id="KW-0378">Hydrolase</keyword>
<dbReference type="OrthoDB" id="9807740at2"/>
<keyword evidence="3 8" id="KW-0540">Nuclease</keyword>
<organism evidence="9 10">
    <name type="scientific">Legionella norrlandica</name>
    <dbReference type="NCBI Taxonomy" id="1498499"/>
    <lineage>
        <taxon>Bacteria</taxon>
        <taxon>Pseudomonadati</taxon>
        <taxon>Pseudomonadota</taxon>
        <taxon>Gammaproteobacteria</taxon>
        <taxon>Legionellales</taxon>
        <taxon>Legionellaceae</taxon>
        <taxon>Legionella</taxon>
    </lineage>
</organism>
<dbReference type="InterPro" id="IPR002036">
    <property type="entry name" value="YbeY"/>
</dbReference>
<evidence type="ECO:0000313" key="9">
    <source>
        <dbReference type="EMBL" id="KGP64431.1"/>
    </source>
</evidence>
<keyword evidence="8" id="KW-0963">Cytoplasm</keyword>
<evidence type="ECO:0000256" key="3">
    <source>
        <dbReference type="ARBA" id="ARBA00022722"/>
    </source>
</evidence>
<dbReference type="EC" id="3.1.-.-" evidence="8"/>
<gene>
    <name evidence="8" type="primary">ybeY</name>
    <name evidence="9" type="ORF">EP47_11735</name>
</gene>
<keyword evidence="4 8" id="KW-0479">Metal-binding</keyword>
<dbReference type="AlphaFoldDB" id="A0A0A2SXJ2"/>
<evidence type="ECO:0000313" key="10">
    <source>
        <dbReference type="Proteomes" id="UP000054422"/>
    </source>
</evidence>
<comment type="function">
    <text evidence="8">Single strand-specific metallo-endoribonuclease involved in late-stage 70S ribosome quality control and in maturation of the 3' terminus of the 16S rRNA.</text>
</comment>
<name>A0A0A2SXJ2_9GAMM</name>
<feature type="binding site" evidence="8">
    <location>
        <position position="124"/>
    </location>
    <ligand>
        <name>Zn(2+)</name>
        <dbReference type="ChEBI" id="CHEBI:29105"/>
        <note>catalytic</note>
    </ligand>
</feature>
<feature type="binding site" evidence="8">
    <location>
        <position position="118"/>
    </location>
    <ligand>
        <name>Zn(2+)</name>
        <dbReference type="ChEBI" id="CHEBI:29105"/>
        <note>catalytic</note>
    </ligand>
</feature>
<dbReference type="STRING" id="1498499.EP47_11735"/>
<sequence>MTYYVDIQNATEKPLSLSDNEITQLASLALRDHITDAELTIRIVDSEEMIYLNNTYRKQNKPTNVLAFPCSLPSNIELECPLLGDVVICPEVLLDESKQLNKSLQEHWSLILIHGVLHLLGYDHIKDEEASIMQALEAKLLAELGYANPYEVEENELE</sequence>
<keyword evidence="7 8" id="KW-0862">Zinc</keyword>
<dbReference type="GO" id="GO:0004222">
    <property type="term" value="F:metalloendopeptidase activity"/>
    <property type="evidence" value="ECO:0007669"/>
    <property type="project" value="InterPro"/>
</dbReference>
<evidence type="ECO:0000256" key="7">
    <source>
        <dbReference type="ARBA" id="ARBA00022833"/>
    </source>
</evidence>
<accession>A0A0A2SXJ2</accession>
<comment type="similarity">
    <text evidence="1 8">Belongs to the endoribonuclease YbeY family.</text>
</comment>
<proteinExistence type="inferred from homology"/>
<keyword evidence="2 8" id="KW-0690">Ribosome biogenesis</keyword>
<comment type="subcellular location">
    <subcellularLocation>
        <location evidence="8">Cytoplasm</location>
    </subcellularLocation>
</comment>
<dbReference type="GO" id="GO:0008270">
    <property type="term" value="F:zinc ion binding"/>
    <property type="evidence" value="ECO:0007669"/>
    <property type="project" value="UniProtKB-UniRule"/>
</dbReference>
<dbReference type="PROSITE" id="PS01306">
    <property type="entry name" value="UPF0054"/>
    <property type="match status" value="1"/>
</dbReference>
<comment type="caution">
    <text evidence="9">The sequence shown here is derived from an EMBL/GenBank/DDBJ whole genome shotgun (WGS) entry which is preliminary data.</text>
</comment>
<keyword evidence="8" id="KW-0698">rRNA processing</keyword>
<dbReference type="EMBL" id="JNCF01000001">
    <property type="protein sequence ID" value="KGP64431.1"/>
    <property type="molecule type" value="Genomic_DNA"/>
</dbReference>
<comment type="cofactor">
    <cofactor evidence="8">
        <name>Zn(2+)</name>
        <dbReference type="ChEBI" id="CHEBI:29105"/>
    </cofactor>
    <text evidence="8">Binds 1 zinc ion.</text>
</comment>
<evidence type="ECO:0000256" key="4">
    <source>
        <dbReference type="ARBA" id="ARBA00022723"/>
    </source>
</evidence>
<dbReference type="RefSeq" id="WP_035886291.1">
    <property type="nucleotide sequence ID" value="NZ_JNCF01000001.1"/>
</dbReference>
<dbReference type="InterPro" id="IPR023091">
    <property type="entry name" value="MetalPrtase_cat_dom_sf_prd"/>
</dbReference>
<dbReference type="NCBIfam" id="TIGR00043">
    <property type="entry name" value="rRNA maturation RNase YbeY"/>
    <property type="match status" value="1"/>
</dbReference>
<evidence type="ECO:0000256" key="8">
    <source>
        <dbReference type="HAMAP-Rule" id="MF_00009"/>
    </source>
</evidence>
<dbReference type="Gene3D" id="3.40.390.30">
    <property type="entry name" value="Metalloproteases ('zincins'), catalytic domain"/>
    <property type="match status" value="1"/>
</dbReference>
<dbReference type="Proteomes" id="UP000054422">
    <property type="component" value="Unassembled WGS sequence"/>
</dbReference>
<dbReference type="HAMAP" id="MF_00009">
    <property type="entry name" value="Endoribonucl_YbeY"/>
    <property type="match status" value="1"/>
</dbReference>
<evidence type="ECO:0000256" key="6">
    <source>
        <dbReference type="ARBA" id="ARBA00022801"/>
    </source>
</evidence>
<protein>
    <recommendedName>
        <fullName evidence="8">Endoribonuclease YbeY</fullName>
        <ecNumber evidence="8">3.1.-.-</ecNumber>
    </recommendedName>
</protein>
<dbReference type="PANTHER" id="PTHR46986:SF1">
    <property type="entry name" value="ENDORIBONUCLEASE YBEY, CHLOROPLASTIC"/>
    <property type="match status" value="1"/>
</dbReference>